<proteinExistence type="predicted"/>
<feature type="region of interest" description="Disordered" evidence="1">
    <location>
        <begin position="1"/>
        <end position="115"/>
    </location>
</feature>
<accession>A0AAV4FNC7</accession>
<keyword evidence="3" id="KW-1185">Reference proteome</keyword>
<dbReference type="AlphaFoldDB" id="A0AAV4FNC7"/>
<feature type="compositionally biased region" description="Acidic residues" evidence="1">
    <location>
        <begin position="44"/>
        <end position="68"/>
    </location>
</feature>
<sequence>MVQALDDYKQERQARVKAQAPTSHGAAQVTTPQRPTRKLRGEMGDADDLQGQKEEEEEEEEEVDEEFESVFWGAETSKAQKSSLESPPILHTKDVSIETAPRAASDHLLDVPTGN</sequence>
<evidence type="ECO:0000313" key="3">
    <source>
        <dbReference type="Proteomes" id="UP000762676"/>
    </source>
</evidence>
<dbReference type="Proteomes" id="UP000762676">
    <property type="component" value="Unassembled WGS sequence"/>
</dbReference>
<evidence type="ECO:0000256" key="1">
    <source>
        <dbReference type="SAM" id="MobiDB-lite"/>
    </source>
</evidence>
<dbReference type="EMBL" id="BMAT01000842">
    <property type="protein sequence ID" value="GFR74340.1"/>
    <property type="molecule type" value="Genomic_DNA"/>
</dbReference>
<protein>
    <submittedName>
        <fullName evidence="2">Uncharacterized protein</fullName>
    </submittedName>
</protein>
<reference evidence="2 3" key="1">
    <citation type="journal article" date="2021" name="Elife">
        <title>Chloroplast acquisition without the gene transfer in kleptoplastic sea slugs, Plakobranchus ocellatus.</title>
        <authorList>
            <person name="Maeda T."/>
            <person name="Takahashi S."/>
            <person name="Yoshida T."/>
            <person name="Shimamura S."/>
            <person name="Takaki Y."/>
            <person name="Nagai Y."/>
            <person name="Toyoda A."/>
            <person name="Suzuki Y."/>
            <person name="Arimoto A."/>
            <person name="Ishii H."/>
            <person name="Satoh N."/>
            <person name="Nishiyama T."/>
            <person name="Hasebe M."/>
            <person name="Maruyama T."/>
            <person name="Minagawa J."/>
            <person name="Obokata J."/>
            <person name="Shigenobu S."/>
        </authorList>
    </citation>
    <scope>NUCLEOTIDE SEQUENCE [LARGE SCALE GENOMIC DNA]</scope>
</reference>
<comment type="caution">
    <text evidence="2">The sequence shown here is derived from an EMBL/GenBank/DDBJ whole genome shotgun (WGS) entry which is preliminary data.</text>
</comment>
<organism evidence="2 3">
    <name type="scientific">Elysia marginata</name>
    <dbReference type="NCBI Taxonomy" id="1093978"/>
    <lineage>
        <taxon>Eukaryota</taxon>
        <taxon>Metazoa</taxon>
        <taxon>Spiralia</taxon>
        <taxon>Lophotrochozoa</taxon>
        <taxon>Mollusca</taxon>
        <taxon>Gastropoda</taxon>
        <taxon>Heterobranchia</taxon>
        <taxon>Euthyneura</taxon>
        <taxon>Panpulmonata</taxon>
        <taxon>Sacoglossa</taxon>
        <taxon>Placobranchoidea</taxon>
        <taxon>Plakobranchidae</taxon>
        <taxon>Elysia</taxon>
    </lineage>
</organism>
<evidence type="ECO:0000313" key="2">
    <source>
        <dbReference type="EMBL" id="GFR74340.1"/>
    </source>
</evidence>
<feature type="compositionally biased region" description="Basic and acidic residues" evidence="1">
    <location>
        <begin position="1"/>
        <end position="14"/>
    </location>
</feature>
<name>A0AAV4FNC7_9GAST</name>
<gene>
    <name evidence="2" type="ORF">ElyMa_000427700</name>
</gene>